<sequence>MSNASVLGTAVTLASSTWPQPSIPLATPAGPHMDPIGNSSQGGPKLFLTTPLARGISGIFVWAALALTCHQIYLHLRSYTVPHEQRYIIRLLFIVPIYAVDSWLSLLLLGDHQYYVYFDSVRDCYEGEPAGPQGRPHLHSWPCLPAPFGGRAGVKSSLLTRRWAVRTHWPLCGRKMRLCAFLKSYSPEASLPYRVVGVRFPFLEIGSPRAW</sequence>
<dbReference type="Proteomes" id="UP000694863">
    <property type="component" value="Unplaced"/>
</dbReference>
<keyword evidence="2" id="KW-0472">Membrane</keyword>
<keyword evidence="1" id="KW-1185">Reference proteome</keyword>
<dbReference type="RefSeq" id="XP_045140289.1">
    <property type="nucleotide sequence ID" value="XM_045284354.1"/>
</dbReference>
<name>A0AC55CPB4_ECHTE</name>
<organism evidence="1 2">
    <name type="scientific">Echinops telfairi</name>
    <name type="common">Lesser hedgehog tenrec</name>
    <dbReference type="NCBI Taxonomy" id="9371"/>
    <lineage>
        <taxon>Eukaryota</taxon>
        <taxon>Metazoa</taxon>
        <taxon>Chordata</taxon>
        <taxon>Craniata</taxon>
        <taxon>Vertebrata</taxon>
        <taxon>Euteleostomi</taxon>
        <taxon>Mammalia</taxon>
        <taxon>Eutheria</taxon>
        <taxon>Afrotheria</taxon>
        <taxon>Tenrecidae</taxon>
        <taxon>Tenrecinae</taxon>
        <taxon>Echinops</taxon>
    </lineage>
</organism>
<keyword evidence="2" id="KW-0812">Transmembrane</keyword>
<evidence type="ECO:0000313" key="1">
    <source>
        <dbReference type="Proteomes" id="UP000694863"/>
    </source>
</evidence>
<protein>
    <submittedName>
        <fullName evidence="2">Transmembrane protein 184A</fullName>
    </submittedName>
</protein>
<accession>A0AC55CPB4</accession>
<evidence type="ECO:0000313" key="2">
    <source>
        <dbReference type="RefSeq" id="XP_045140289.1"/>
    </source>
</evidence>
<proteinExistence type="predicted"/>
<gene>
    <name evidence="2" type="primary">TMEM184A</name>
</gene>
<reference evidence="2" key="1">
    <citation type="submission" date="2025-08" db="UniProtKB">
        <authorList>
            <consortium name="RefSeq"/>
        </authorList>
    </citation>
    <scope>IDENTIFICATION</scope>
</reference>